<accession>A0A9E7BYT6</accession>
<reference evidence="2" key="1">
    <citation type="journal article" date="2022" name="Int. J. Syst. Evol. Microbiol.">
        <title>Pseudomonas aegrilactucae sp. nov. and Pseudomonas morbosilactucae sp. nov., pathogens causing bacterial rot of lettuce in Japan.</title>
        <authorList>
            <person name="Sawada H."/>
            <person name="Fujikawa T."/>
            <person name="Satou M."/>
        </authorList>
    </citation>
    <scope>NUCLEOTIDE SEQUENCE</scope>
    <source>
        <strain evidence="2">0166_1</strain>
    </source>
</reference>
<dbReference type="SUPFAM" id="SSF54593">
    <property type="entry name" value="Glyoxalase/Bleomycin resistance protein/Dihydroxybiphenyl dioxygenase"/>
    <property type="match status" value="1"/>
</dbReference>
<protein>
    <recommendedName>
        <fullName evidence="1">VOC domain-containing protein</fullName>
    </recommendedName>
</protein>
<sequence>MDILASRILLHPADLERSLRFYGETLGLAVFREWGADAHRGVVFFVGSGLLEVSGSSGEPPSGAVRLLLQVRDVQHEWRRLAAAGVAIEEEPTGKPWGLIEMVARDPDGLAIVIVEVPPHHPQRRAA</sequence>
<keyword evidence="3" id="KW-1185">Reference proteome</keyword>
<name>A0A9E7BYT6_9ACTN</name>
<dbReference type="AlphaFoldDB" id="A0A9E7BYT6"/>
<dbReference type="PROSITE" id="PS51819">
    <property type="entry name" value="VOC"/>
    <property type="match status" value="1"/>
</dbReference>
<gene>
    <name evidence="2" type="ORF">DSM104329_00908</name>
</gene>
<evidence type="ECO:0000259" key="1">
    <source>
        <dbReference type="PROSITE" id="PS51819"/>
    </source>
</evidence>
<dbReference type="Pfam" id="PF00903">
    <property type="entry name" value="Glyoxalase"/>
    <property type="match status" value="1"/>
</dbReference>
<dbReference type="Gene3D" id="3.10.180.10">
    <property type="entry name" value="2,3-Dihydroxybiphenyl 1,2-Dioxygenase, domain 1"/>
    <property type="match status" value="1"/>
</dbReference>
<organism evidence="2 3">
    <name type="scientific">Capillimicrobium parvum</name>
    <dbReference type="NCBI Taxonomy" id="2884022"/>
    <lineage>
        <taxon>Bacteria</taxon>
        <taxon>Bacillati</taxon>
        <taxon>Actinomycetota</taxon>
        <taxon>Thermoleophilia</taxon>
        <taxon>Solirubrobacterales</taxon>
        <taxon>Capillimicrobiaceae</taxon>
        <taxon>Capillimicrobium</taxon>
    </lineage>
</organism>
<dbReference type="InterPro" id="IPR004360">
    <property type="entry name" value="Glyas_Fos-R_dOase_dom"/>
</dbReference>
<dbReference type="InterPro" id="IPR037523">
    <property type="entry name" value="VOC_core"/>
</dbReference>
<dbReference type="RefSeq" id="WP_259314201.1">
    <property type="nucleotide sequence ID" value="NZ_CP087164.1"/>
</dbReference>
<proteinExistence type="predicted"/>
<evidence type="ECO:0000313" key="3">
    <source>
        <dbReference type="Proteomes" id="UP001162834"/>
    </source>
</evidence>
<dbReference type="InterPro" id="IPR029068">
    <property type="entry name" value="Glyas_Bleomycin-R_OHBP_Dase"/>
</dbReference>
<dbReference type="KEGG" id="sbae:DSM104329_00908"/>
<feature type="domain" description="VOC" evidence="1">
    <location>
        <begin position="1"/>
        <end position="117"/>
    </location>
</feature>
<dbReference type="Proteomes" id="UP001162834">
    <property type="component" value="Chromosome"/>
</dbReference>
<dbReference type="EMBL" id="CP087164">
    <property type="protein sequence ID" value="UGS34530.1"/>
    <property type="molecule type" value="Genomic_DNA"/>
</dbReference>
<evidence type="ECO:0000313" key="2">
    <source>
        <dbReference type="EMBL" id="UGS34530.1"/>
    </source>
</evidence>